<proteinExistence type="predicted"/>
<organism evidence="2 3">
    <name type="scientific">Variovorax defluvii</name>
    <dbReference type="NCBI Taxonomy" id="913761"/>
    <lineage>
        <taxon>Bacteria</taxon>
        <taxon>Pseudomonadati</taxon>
        <taxon>Pseudomonadota</taxon>
        <taxon>Betaproteobacteria</taxon>
        <taxon>Burkholderiales</taxon>
        <taxon>Comamonadaceae</taxon>
        <taxon>Variovorax</taxon>
    </lineage>
</organism>
<reference evidence="3" key="1">
    <citation type="journal article" date="2019" name="Int. J. Syst. Evol. Microbiol.">
        <title>The Global Catalogue of Microorganisms (GCM) 10K type strain sequencing project: providing services to taxonomists for standard genome sequencing and annotation.</title>
        <authorList>
            <consortium name="The Broad Institute Genomics Platform"/>
            <consortium name="The Broad Institute Genome Sequencing Center for Infectious Disease"/>
            <person name="Wu L."/>
            <person name="Ma J."/>
        </authorList>
    </citation>
    <scope>NUCLEOTIDE SEQUENCE [LARGE SCALE GENOMIC DNA]</scope>
    <source>
        <strain evidence="3">JCM 17804</strain>
    </source>
</reference>
<protein>
    <submittedName>
        <fullName evidence="2">Uncharacterized protein</fullName>
    </submittedName>
</protein>
<feature type="transmembrane region" description="Helical" evidence="1">
    <location>
        <begin position="56"/>
        <end position="82"/>
    </location>
</feature>
<keyword evidence="1" id="KW-0472">Membrane</keyword>
<gene>
    <name evidence="2" type="ORF">GCM10023165_13330</name>
</gene>
<dbReference type="EMBL" id="BAABGJ010000010">
    <property type="protein sequence ID" value="GAA4336241.1"/>
    <property type="molecule type" value="Genomic_DNA"/>
</dbReference>
<keyword evidence="1" id="KW-1133">Transmembrane helix</keyword>
<evidence type="ECO:0000256" key="1">
    <source>
        <dbReference type="SAM" id="Phobius"/>
    </source>
</evidence>
<name>A0ABP8H9Y9_9BURK</name>
<sequence>MKKIFLIKTLFGTCRLSADEKWRRVLLRGPWMILLALLSVSMAFTASSGVAGRMGYAAFFMALEFGLVGAFLVYAAFVSWCSRTSGVSRRSGEAAHDASIEPIGWRAFGVFLVAAASGVHLLLITIGK</sequence>
<evidence type="ECO:0000313" key="3">
    <source>
        <dbReference type="Proteomes" id="UP001500975"/>
    </source>
</evidence>
<keyword evidence="3" id="KW-1185">Reference proteome</keyword>
<comment type="caution">
    <text evidence="2">The sequence shown here is derived from an EMBL/GenBank/DDBJ whole genome shotgun (WGS) entry which is preliminary data.</text>
</comment>
<evidence type="ECO:0000313" key="2">
    <source>
        <dbReference type="EMBL" id="GAA4336241.1"/>
    </source>
</evidence>
<dbReference type="RefSeq" id="WP_345536724.1">
    <property type="nucleotide sequence ID" value="NZ_BAABGJ010000010.1"/>
</dbReference>
<accession>A0ABP8H9Y9</accession>
<feature type="transmembrane region" description="Helical" evidence="1">
    <location>
        <begin position="103"/>
        <end position="126"/>
    </location>
</feature>
<feature type="transmembrane region" description="Helical" evidence="1">
    <location>
        <begin position="25"/>
        <end position="44"/>
    </location>
</feature>
<dbReference type="Proteomes" id="UP001500975">
    <property type="component" value="Unassembled WGS sequence"/>
</dbReference>
<keyword evidence="1" id="KW-0812">Transmembrane</keyword>